<dbReference type="EMBL" id="BMDC01000004">
    <property type="protein sequence ID" value="GGH66280.1"/>
    <property type="molecule type" value="Genomic_DNA"/>
</dbReference>
<dbReference type="Pfam" id="PF02803">
    <property type="entry name" value="Thiolase_C"/>
    <property type="match status" value="1"/>
</dbReference>
<dbReference type="PROSITE" id="PS00098">
    <property type="entry name" value="THIOLASE_1"/>
    <property type="match status" value="1"/>
</dbReference>
<evidence type="ECO:0000256" key="2">
    <source>
        <dbReference type="ARBA" id="ARBA00012705"/>
    </source>
</evidence>
<feature type="active site" description="Proton acceptor" evidence="7">
    <location>
        <position position="353"/>
    </location>
</feature>
<comment type="caution">
    <text evidence="10">The sequence shown here is derived from an EMBL/GenBank/DDBJ whole genome shotgun (WGS) entry which is preliminary data.</text>
</comment>
<dbReference type="NCBIfam" id="TIGR01930">
    <property type="entry name" value="AcCoA-C-Actrans"/>
    <property type="match status" value="1"/>
</dbReference>
<dbReference type="PIRSF" id="PIRSF000429">
    <property type="entry name" value="Ac-CoA_Ac_transf"/>
    <property type="match status" value="1"/>
</dbReference>
<dbReference type="PANTHER" id="PTHR18919:SF107">
    <property type="entry name" value="ACETYL-COA ACETYLTRANSFERASE, CYTOSOLIC"/>
    <property type="match status" value="1"/>
</dbReference>
<dbReference type="PANTHER" id="PTHR18919">
    <property type="entry name" value="ACETYL-COA C-ACYLTRANSFERASE"/>
    <property type="match status" value="1"/>
</dbReference>
<keyword evidence="11" id="KW-1185">Reference proteome</keyword>
<dbReference type="GO" id="GO:0003985">
    <property type="term" value="F:acetyl-CoA C-acetyltransferase activity"/>
    <property type="evidence" value="ECO:0007669"/>
    <property type="project" value="UniProtKB-EC"/>
</dbReference>
<proteinExistence type="inferred from homology"/>
<organism evidence="10 11">
    <name type="scientific">Rothia aerolata</name>
    <dbReference type="NCBI Taxonomy" id="1812262"/>
    <lineage>
        <taxon>Bacteria</taxon>
        <taxon>Bacillati</taxon>
        <taxon>Actinomycetota</taxon>
        <taxon>Actinomycetes</taxon>
        <taxon>Micrococcales</taxon>
        <taxon>Micrococcaceae</taxon>
        <taxon>Rothia</taxon>
    </lineage>
</organism>
<dbReference type="PROSITE" id="PS50042">
    <property type="entry name" value="CNMP_BINDING_3"/>
    <property type="match status" value="1"/>
</dbReference>
<dbReference type="InterPro" id="IPR000595">
    <property type="entry name" value="cNMP-bd_dom"/>
</dbReference>
<dbReference type="RefSeq" id="WP_188360264.1">
    <property type="nucleotide sequence ID" value="NZ_BMDC01000004.1"/>
</dbReference>
<feature type="active site" description="Acyl-thioester intermediate" evidence="7">
    <location>
        <position position="91"/>
    </location>
</feature>
<sequence>MSKENDVVIVGAARTPIGKLLGALSPLSAVDLGATALKAALEKSGVAADQLDQVIFGQVLQAGAGQNPARQTAVAAGVPLSVPTMTVNSVCLSGLRSVIEASRLITSGEADVVAAGGQESMSQAPFVVPNLRAGKAFGQAPLLDTLERDALSDAFDQNSMGLNTDLGNAKYGITREEQDSIAAASHQRAAAAWESEVFDAEIAPVSVPGRKGAVNVVEKDEGIRPDTTVETLAKLRPAFREDGTITAGNASQISDGAAAVILARRSWAEEKGLNILATVVGWANTAGPDDTSLHTQPAHAITAAVKRAGISVEDLDFAEINEAFASVTAVSMAELGLDSEKVNLHGGAVAMGHPVGASGARLVVHAAHLLATGEYGSTAAVALCGGGGQGDGVVLKAG</sequence>
<name>A0A917IYC3_9MICC</name>
<dbReference type="PROSITE" id="PS00737">
    <property type="entry name" value="THIOLASE_2"/>
    <property type="match status" value="1"/>
</dbReference>
<dbReference type="CDD" id="cd00751">
    <property type="entry name" value="thiolase"/>
    <property type="match status" value="1"/>
</dbReference>
<dbReference type="Pfam" id="PF00108">
    <property type="entry name" value="Thiolase_N"/>
    <property type="match status" value="1"/>
</dbReference>
<dbReference type="InterPro" id="IPR016039">
    <property type="entry name" value="Thiolase-like"/>
</dbReference>
<dbReference type="Gene3D" id="3.40.47.10">
    <property type="match status" value="1"/>
</dbReference>
<feature type="active site" description="Proton acceptor" evidence="7">
    <location>
        <position position="384"/>
    </location>
</feature>
<dbReference type="AlphaFoldDB" id="A0A917IYC3"/>
<dbReference type="InterPro" id="IPR020613">
    <property type="entry name" value="Thiolase_CS"/>
</dbReference>
<evidence type="ECO:0000313" key="10">
    <source>
        <dbReference type="EMBL" id="GGH66280.1"/>
    </source>
</evidence>
<evidence type="ECO:0000313" key="11">
    <source>
        <dbReference type="Proteomes" id="UP000600171"/>
    </source>
</evidence>
<evidence type="ECO:0000256" key="8">
    <source>
        <dbReference type="RuleBase" id="RU003557"/>
    </source>
</evidence>
<reference evidence="10 11" key="1">
    <citation type="journal article" date="2014" name="Int. J. Syst. Evol. Microbiol.">
        <title>Complete genome sequence of Corynebacterium casei LMG S-19264T (=DSM 44701T), isolated from a smear-ripened cheese.</title>
        <authorList>
            <consortium name="US DOE Joint Genome Institute (JGI-PGF)"/>
            <person name="Walter F."/>
            <person name="Albersmeier A."/>
            <person name="Kalinowski J."/>
            <person name="Ruckert C."/>
        </authorList>
    </citation>
    <scope>NUCLEOTIDE SEQUENCE [LARGE SCALE GENOMIC DNA]</scope>
    <source>
        <strain evidence="10 11">CCM 8669</strain>
    </source>
</reference>
<evidence type="ECO:0000256" key="5">
    <source>
        <dbReference type="ARBA" id="ARBA00030755"/>
    </source>
</evidence>
<evidence type="ECO:0000256" key="3">
    <source>
        <dbReference type="ARBA" id="ARBA00022679"/>
    </source>
</evidence>
<evidence type="ECO:0000256" key="6">
    <source>
        <dbReference type="ARBA" id="ARBA00040529"/>
    </source>
</evidence>
<evidence type="ECO:0000256" key="7">
    <source>
        <dbReference type="PIRSR" id="PIRSR000429-1"/>
    </source>
</evidence>
<dbReference type="InterPro" id="IPR020610">
    <property type="entry name" value="Thiolase_AS"/>
</dbReference>
<dbReference type="InterPro" id="IPR002155">
    <property type="entry name" value="Thiolase"/>
</dbReference>
<keyword evidence="3 8" id="KW-0808">Transferase</keyword>
<accession>A0A917IYC3</accession>
<dbReference type="Proteomes" id="UP000600171">
    <property type="component" value="Unassembled WGS sequence"/>
</dbReference>
<evidence type="ECO:0000259" key="9">
    <source>
        <dbReference type="PROSITE" id="PS50042"/>
    </source>
</evidence>
<dbReference type="EC" id="2.3.1.9" evidence="2"/>
<dbReference type="InterPro" id="IPR020615">
    <property type="entry name" value="Thiolase_acyl_enz_int_AS"/>
</dbReference>
<dbReference type="InterPro" id="IPR020616">
    <property type="entry name" value="Thiolase_N"/>
</dbReference>
<evidence type="ECO:0000256" key="1">
    <source>
        <dbReference type="ARBA" id="ARBA00010982"/>
    </source>
</evidence>
<dbReference type="PROSITE" id="PS00099">
    <property type="entry name" value="THIOLASE_3"/>
    <property type="match status" value="1"/>
</dbReference>
<evidence type="ECO:0000256" key="4">
    <source>
        <dbReference type="ARBA" id="ARBA00023315"/>
    </source>
</evidence>
<dbReference type="InterPro" id="IPR020617">
    <property type="entry name" value="Thiolase_C"/>
</dbReference>
<protein>
    <recommendedName>
        <fullName evidence="6">Probable acetyl-CoA acetyltransferase</fullName>
        <ecNumber evidence="2">2.3.1.9</ecNumber>
    </recommendedName>
    <alternativeName>
        <fullName evidence="5">Acetoacetyl-CoA thiolase</fullName>
    </alternativeName>
</protein>
<comment type="similarity">
    <text evidence="1 8">Belongs to the thiolase-like superfamily. Thiolase family.</text>
</comment>
<keyword evidence="4 8" id="KW-0012">Acyltransferase</keyword>
<feature type="domain" description="Cyclic nucleotide-binding" evidence="9">
    <location>
        <begin position="104"/>
        <end position="150"/>
    </location>
</feature>
<dbReference type="SUPFAM" id="SSF53901">
    <property type="entry name" value="Thiolase-like"/>
    <property type="match status" value="2"/>
</dbReference>
<gene>
    <name evidence="10" type="primary">atoB</name>
    <name evidence="10" type="ORF">GCM10007359_20330</name>
</gene>